<feature type="binding site" evidence="8">
    <location>
        <position position="371"/>
    </location>
    <ligand>
        <name>L-serine</name>
        <dbReference type="ChEBI" id="CHEBI:33384"/>
    </ligand>
</feature>
<evidence type="ECO:0000256" key="6">
    <source>
        <dbReference type="ARBA" id="ARBA00023146"/>
    </source>
</evidence>
<dbReference type="GO" id="GO:0005737">
    <property type="term" value="C:cytoplasm"/>
    <property type="evidence" value="ECO:0007669"/>
    <property type="project" value="UniProtKB-UniRule"/>
</dbReference>
<dbReference type="EC" id="6.1.1.11" evidence="1 7"/>
<dbReference type="Gene3D" id="1.10.287.40">
    <property type="entry name" value="Serine-tRNA synthetase, tRNA binding domain"/>
    <property type="match status" value="1"/>
</dbReference>
<feature type="binding site" evidence="8">
    <location>
        <position position="220"/>
    </location>
    <ligand>
        <name>L-serine</name>
        <dbReference type="ChEBI" id="CHEBI:33384"/>
    </ligand>
</feature>
<evidence type="ECO:0000256" key="5">
    <source>
        <dbReference type="ARBA" id="ARBA00022917"/>
    </source>
</evidence>
<dbReference type="Proteomes" id="UP000177481">
    <property type="component" value="Unassembled WGS sequence"/>
</dbReference>
<comment type="caution">
    <text evidence="11">The sequence shown here is derived from an EMBL/GenBank/DDBJ whole genome shotgun (WGS) entry which is preliminary data.</text>
</comment>
<feature type="domain" description="Aminoacyl-transfer RNA synthetases class-II family profile" evidence="10">
    <location>
        <begin position="174"/>
        <end position="397"/>
    </location>
</feature>
<dbReference type="STRING" id="1797471.A3A71_03465"/>
<feature type="binding site" evidence="8">
    <location>
        <position position="251"/>
    </location>
    <ligand>
        <name>L-serine</name>
        <dbReference type="ChEBI" id="CHEBI:33384"/>
    </ligand>
</feature>
<sequence>MLSRDLLRTSPQAVINSLVKRGGDVKLVDKFLAADKLWRNELAKLEILQRARNDMSRSGKPSAAELKVAKKSSSQLSKKSQVVSAAAKKAEDLLLAIPNLVAPDVPVGAGESANTVIKEVGKPKLMTGKPHQQLMTELGWLDLSTAAEVSGARFRYLKGPAASAWMELSRLGFRFAVKHGFQPVIPPVIVRSDILTKGGFFPEGEEDTFKAGDDLYLVGTSEYSLVASVANKVFKKDELPLRLVGFSTCFRKEAGSYGKDVKGMFRQHQFDKVEMVSICRQDQSENEHDFLLEMQERFVQQFKLPYQAVLIGSGDLEKKAIKRFDLETWFPGQQRYRETHSASNCTDYQSRALGIKYRDQAGVTQFAHTLNGTLVTERLLLAYIENNQRPDGTVMLPRSLR</sequence>
<gene>
    <name evidence="11" type="ORF">A3A71_03465</name>
</gene>
<accession>A0A1F5ED25</accession>
<dbReference type="GO" id="GO:0004828">
    <property type="term" value="F:serine-tRNA ligase activity"/>
    <property type="evidence" value="ECO:0007669"/>
    <property type="project" value="UniProtKB-UniRule"/>
</dbReference>
<feature type="site" description="Important for serine binding" evidence="8">
    <location>
        <position position="373"/>
    </location>
</feature>
<evidence type="ECO:0000256" key="4">
    <source>
        <dbReference type="ARBA" id="ARBA00022840"/>
    </source>
</evidence>
<keyword evidence="2 11" id="KW-0436">Ligase</keyword>
<dbReference type="AlphaFoldDB" id="A0A1F5ED25"/>
<dbReference type="InterPro" id="IPR015866">
    <property type="entry name" value="Ser-tRNA-synth_1_N"/>
</dbReference>
<dbReference type="InterPro" id="IPR042103">
    <property type="entry name" value="SerRS_1_N_sf"/>
</dbReference>
<feature type="binding site" evidence="9">
    <location>
        <begin position="338"/>
        <end position="341"/>
    </location>
    <ligand>
        <name>ATP</name>
        <dbReference type="ChEBI" id="CHEBI:30616"/>
    </ligand>
</feature>
<evidence type="ECO:0000256" key="3">
    <source>
        <dbReference type="ARBA" id="ARBA00022741"/>
    </source>
</evidence>
<evidence type="ECO:0000313" key="11">
    <source>
        <dbReference type="EMBL" id="OGD65114.1"/>
    </source>
</evidence>
<feature type="binding site" evidence="8">
    <location>
        <position position="274"/>
    </location>
    <ligand>
        <name>L-serine</name>
        <dbReference type="ChEBI" id="CHEBI:33384"/>
    </ligand>
</feature>
<dbReference type="PIRSF" id="PIRSF001529">
    <property type="entry name" value="Ser-tRNA-synth_IIa"/>
    <property type="match status" value="1"/>
</dbReference>
<dbReference type="GO" id="GO:0005524">
    <property type="term" value="F:ATP binding"/>
    <property type="evidence" value="ECO:0007669"/>
    <property type="project" value="UniProtKB-KW"/>
</dbReference>
<evidence type="ECO:0000256" key="7">
    <source>
        <dbReference type="NCBIfam" id="TIGR00414"/>
    </source>
</evidence>
<dbReference type="PRINTS" id="PR00981">
    <property type="entry name" value="TRNASYNTHSER"/>
</dbReference>
<dbReference type="PROSITE" id="PS50862">
    <property type="entry name" value="AA_TRNA_LIGASE_II"/>
    <property type="match status" value="1"/>
</dbReference>
<dbReference type="EMBL" id="MEZX01000001">
    <property type="protein sequence ID" value="OGD65114.1"/>
    <property type="molecule type" value="Genomic_DNA"/>
</dbReference>
<evidence type="ECO:0000256" key="1">
    <source>
        <dbReference type="ARBA" id="ARBA00012840"/>
    </source>
</evidence>
<name>A0A1F5ED25_9BACT</name>
<keyword evidence="3" id="KW-0547">Nucleotide-binding</keyword>
<keyword evidence="4 9" id="KW-0067">ATP-binding</keyword>
<dbReference type="InterPro" id="IPR010978">
    <property type="entry name" value="tRNA-bd_arm"/>
</dbReference>
<organism evidence="11 12">
    <name type="scientific">Candidatus Berkelbacteria bacterium RIFCSPLOWO2_01_FULL_50_28</name>
    <dbReference type="NCBI Taxonomy" id="1797471"/>
    <lineage>
        <taxon>Bacteria</taxon>
        <taxon>Candidatus Berkelbacteria</taxon>
    </lineage>
</organism>
<dbReference type="PANTHER" id="PTHR11778">
    <property type="entry name" value="SERYL-TRNA SYNTHETASE"/>
    <property type="match status" value="1"/>
</dbReference>
<dbReference type="InterPro" id="IPR006195">
    <property type="entry name" value="aa-tRNA-synth_II"/>
</dbReference>
<dbReference type="InterPro" id="IPR045864">
    <property type="entry name" value="aa-tRNA-synth_II/BPL/LPL"/>
</dbReference>
<evidence type="ECO:0000256" key="8">
    <source>
        <dbReference type="PIRSR" id="PIRSR001529-1"/>
    </source>
</evidence>
<dbReference type="Pfam" id="PF02403">
    <property type="entry name" value="Seryl_tRNA_N"/>
    <property type="match status" value="1"/>
</dbReference>
<dbReference type="Gene3D" id="3.30.930.10">
    <property type="entry name" value="Bira Bifunctional Protein, Domain 2"/>
    <property type="match status" value="1"/>
</dbReference>
<feature type="binding site" evidence="9">
    <location>
        <begin position="251"/>
        <end position="253"/>
    </location>
    <ligand>
        <name>ATP</name>
        <dbReference type="ChEBI" id="CHEBI:30616"/>
    </ligand>
</feature>
<dbReference type="GO" id="GO:0006434">
    <property type="term" value="P:seryl-tRNA aminoacylation"/>
    <property type="evidence" value="ECO:0007669"/>
    <property type="project" value="UniProtKB-UniRule"/>
</dbReference>
<dbReference type="NCBIfam" id="TIGR00414">
    <property type="entry name" value="serS"/>
    <property type="match status" value="1"/>
</dbReference>
<dbReference type="SUPFAM" id="SSF46589">
    <property type="entry name" value="tRNA-binding arm"/>
    <property type="match status" value="1"/>
</dbReference>
<evidence type="ECO:0000259" key="10">
    <source>
        <dbReference type="PROSITE" id="PS50862"/>
    </source>
</evidence>
<evidence type="ECO:0000313" key="12">
    <source>
        <dbReference type="Proteomes" id="UP000177481"/>
    </source>
</evidence>
<dbReference type="Pfam" id="PF00587">
    <property type="entry name" value="tRNA-synt_2b"/>
    <property type="match status" value="1"/>
</dbReference>
<dbReference type="InterPro" id="IPR002317">
    <property type="entry name" value="Ser-tRNA-ligase_type_1"/>
</dbReference>
<reference evidence="11 12" key="1">
    <citation type="journal article" date="2016" name="Nat. Commun.">
        <title>Thousands of microbial genomes shed light on interconnected biogeochemical processes in an aquifer system.</title>
        <authorList>
            <person name="Anantharaman K."/>
            <person name="Brown C.T."/>
            <person name="Hug L.A."/>
            <person name="Sharon I."/>
            <person name="Castelle C.J."/>
            <person name="Probst A.J."/>
            <person name="Thomas B.C."/>
            <person name="Singh A."/>
            <person name="Wilkins M.J."/>
            <person name="Karaoz U."/>
            <person name="Brodie E.L."/>
            <person name="Williams K.H."/>
            <person name="Hubbard S.S."/>
            <person name="Banfield J.F."/>
        </authorList>
    </citation>
    <scope>NUCLEOTIDE SEQUENCE [LARGE SCALE GENOMIC DNA]</scope>
</reference>
<evidence type="ECO:0000256" key="2">
    <source>
        <dbReference type="ARBA" id="ARBA00022598"/>
    </source>
</evidence>
<proteinExistence type="predicted"/>
<keyword evidence="5" id="KW-0648">Protein biosynthesis</keyword>
<keyword evidence="6" id="KW-0030">Aminoacyl-tRNA synthetase</keyword>
<dbReference type="SUPFAM" id="SSF55681">
    <property type="entry name" value="Class II aaRS and biotin synthetases"/>
    <property type="match status" value="1"/>
</dbReference>
<protein>
    <recommendedName>
        <fullName evidence="1 7">Serine--tRNA ligase</fullName>
        <ecNumber evidence="1 7">6.1.1.11</ecNumber>
    </recommendedName>
</protein>
<dbReference type="InterPro" id="IPR002314">
    <property type="entry name" value="aa-tRNA-synt_IIb"/>
</dbReference>
<evidence type="ECO:0000256" key="9">
    <source>
        <dbReference type="PIRSR" id="PIRSR001529-2"/>
    </source>
</evidence>